<dbReference type="PROSITE" id="PS50950">
    <property type="entry name" value="ZF_THAP"/>
    <property type="match status" value="1"/>
</dbReference>
<protein>
    <recommendedName>
        <fullName evidence="7">THAP-type domain-containing protein</fullName>
    </recommendedName>
</protein>
<evidence type="ECO:0000313" key="9">
    <source>
        <dbReference type="Proteomes" id="UP000694568"/>
    </source>
</evidence>
<evidence type="ECO:0000256" key="1">
    <source>
        <dbReference type="ARBA" id="ARBA00001968"/>
    </source>
</evidence>
<accession>A0A8C9XD36</accession>
<dbReference type="SMART" id="SM00980">
    <property type="entry name" value="THAP"/>
    <property type="match status" value="1"/>
</dbReference>
<dbReference type="Proteomes" id="UP000694568">
    <property type="component" value="Unplaced"/>
</dbReference>
<evidence type="ECO:0000256" key="2">
    <source>
        <dbReference type="ARBA" id="ARBA00022723"/>
    </source>
</evidence>
<evidence type="ECO:0000256" key="4">
    <source>
        <dbReference type="ARBA" id="ARBA00022833"/>
    </source>
</evidence>
<evidence type="ECO:0000256" key="5">
    <source>
        <dbReference type="ARBA" id="ARBA00023125"/>
    </source>
</evidence>
<evidence type="ECO:0000256" key="6">
    <source>
        <dbReference type="PROSITE-ProRule" id="PRU00309"/>
    </source>
</evidence>
<organism evidence="8 9">
    <name type="scientific">Sander lucioperca</name>
    <name type="common">Pike-perch</name>
    <name type="synonym">Perca lucioperca</name>
    <dbReference type="NCBI Taxonomy" id="283035"/>
    <lineage>
        <taxon>Eukaryota</taxon>
        <taxon>Metazoa</taxon>
        <taxon>Chordata</taxon>
        <taxon>Craniata</taxon>
        <taxon>Vertebrata</taxon>
        <taxon>Euteleostomi</taxon>
        <taxon>Actinopterygii</taxon>
        <taxon>Neopterygii</taxon>
        <taxon>Teleostei</taxon>
        <taxon>Neoteleostei</taxon>
        <taxon>Acanthomorphata</taxon>
        <taxon>Eupercaria</taxon>
        <taxon>Perciformes</taxon>
        <taxon>Percoidei</taxon>
        <taxon>Percidae</taxon>
        <taxon>Luciopercinae</taxon>
        <taxon>Sander</taxon>
    </lineage>
</organism>
<proteinExistence type="predicted"/>
<dbReference type="Pfam" id="PF05485">
    <property type="entry name" value="THAP"/>
    <property type="match status" value="1"/>
</dbReference>
<evidence type="ECO:0000313" key="8">
    <source>
        <dbReference type="Ensembl" id="ENSSLUP00000008879.1"/>
    </source>
</evidence>
<sequence>MSSHCCVPKCTFSKRNESYTGQTFHRFPKDPVLCREWIHKIRRDPGRHFKIHMDTKVCSDHFTEESFLKTRVGMRKLKKGAVPTLFAWTDNGRLITSLKYALLKLCPSIFSCPCSAETAPPHPDHDYAELPPPLEEQLKEAHKIINDQAELIARLQTKQFLLSRFQGDKIMFFTGFPDYNTLKAVQGFSIPKLAVIDQFFLFLCRLRQGFPEQDLVVRFDVSQKTVTVSRVCVTWANYLHFMLGSLPIWPSRETVNELMPPCFQKIHVQRPSSKVLNSEIYSHYKGNTTFKGLVGISPSGLVTFVSDLYTGSISDKEITRESGILCLLEEGDEVMADKGFLIKDLLTEINVSLVIPPFLGPSGHFRLHIHVERAISRIKEYHIFDRVLPMTLVGSVNQLWTVCALLSNFQEPLF</sequence>
<dbReference type="PANTHER" id="PTHR23080">
    <property type="entry name" value="THAP DOMAIN PROTEIN"/>
    <property type="match status" value="1"/>
</dbReference>
<dbReference type="Pfam" id="PF13359">
    <property type="entry name" value="DDE_Tnp_4"/>
    <property type="match status" value="1"/>
</dbReference>
<dbReference type="GO" id="GO:0003677">
    <property type="term" value="F:DNA binding"/>
    <property type="evidence" value="ECO:0007669"/>
    <property type="project" value="UniProtKB-UniRule"/>
</dbReference>
<keyword evidence="9" id="KW-1185">Reference proteome</keyword>
<name>A0A8C9XD36_SANLU</name>
<dbReference type="InterPro" id="IPR006612">
    <property type="entry name" value="THAP_Znf"/>
</dbReference>
<dbReference type="AlphaFoldDB" id="A0A8C9XD36"/>
<dbReference type="Ensembl" id="ENSSLUT00000009166.1">
    <property type="protein sequence ID" value="ENSSLUP00000008879.1"/>
    <property type="gene ID" value="ENSSLUG00000004177.1"/>
</dbReference>
<reference evidence="8" key="2">
    <citation type="submission" date="2025-09" db="UniProtKB">
        <authorList>
            <consortium name="Ensembl"/>
        </authorList>
    </citation>
    <scope>IDENTIFICATION</scope>
</reference>
<comment type="cofactor">
    <cofactor evidence="1">
        <name>a divalent metal cation</name>
        <dbReference type="ChEBI" id="CHEBI:60240"/>
    </cofactor>
</comment>
<dbReference type="SMART" id="SM00692">
    <property type="entry name" value="DM3"/>
    <property type="match status" value="1"/>
</dbReference>
<evidence type="ECO:0000256" key="3">
    <source>
        <dbReference type="ARBA" id="ARBA00022771"/>
    </source>
</evidence>
<keyword evidence="2" id="KW-0479">Metal-binding</keyword>
<dbReference type="InterPro" id="IPR027805">
    <property type="entry name" value="Transposase_HTH_dom"/>
</dbReference>
<dbReference type="Pfam" id="PF13613">
    <property type="entry name" value="HTH_Tnp_4"/>
    <property type="match status" value="1"/>
</dbReference>
<keyword evidence="3 6" id="KW-0863">Zinc-finger</keyword>
<dbReference type="InterPro" id="IPR027806">
    <property type="entry name" value="HARBI1_dom"/>
</dbReference>
<dbReference type="GeneTree" id="ENSGT00940000168268"/>
<evidence type="ECO:0000259" key="7">
    <source>
        <dbReference type="PROSITE" id="PS50950"/>
    </source>
</evidence>
<dbReference type="GO" id="GO:0008270">
    <property type="term" value="F:zinc ion binding"/>
    <property type="evidence" value="ECO:0007669"/>
    <property type="project" value="UniProtKB-KW"/>
</dbReference>
<feature type="domain" description="THAP-type" evidence="7">
    <location>
        <begin position="1"/>
        <end position="86"/>
    </location>
</feature>
<keyword evidence="5 6" id="KW-0238">DNA-binding</keyword>
<dbReference type="PANTHER" id="PTHR23080:SF133">
    <property type="entry name" value="SI:CH211-262I1.5-RELATED"/>
    <property type="match status" value="1"/>
</dbReference>
<dbReference type="SUPFAM" id="SSF57716">
    <property type="entry name" value="Glucocorticoid receptor-like (DNA-binding domain)"/>
    <property type="match status" value="1"/>
</dbReference>
<keyword evidence="4" id="KW-0862">Zinc</keyword>
<reference evidence="8" key="1">
    <citation type="submission" date="2025-08" db="UniProtKB">
        <authorList>
            <consortium name="Ensembl"/>
        </authorList>
    </citation>
    <scope>IDENTIFICATION</scope>
</reference>